<dbReference type="RefSeq" id="WP_241412730.1">
    <property type="nucleotide sequence ID" value="NZ_JAKZGO010000009.1"/>
</dbReference>
<evidence type="ECO:0000256" key="3">
    <source>
        <dbReference type="ARBA" id="ARBA00023157"/>
    </source>
</evidence>
<keyword evidence="4" id="KW-0676">Redox-active center</keyword>
<dbReference type="EMBL" id="JAKZGO010000009">
    <property type="protein sequence ID" value="MCH7414322.1"/>
    <property type="molecule type" value="Genomic_DNA"/>
</dbReference>
<keyword evidence="5" id="KW-0732">Signal</keyword>
<dbReference type="Proteomes" id="UP001165430">
    <property type="component" value="Unassembled WGS sequence"/>
</dbReference>
<keyword evidence="8" id="KW-1185">Reference proteome</keyword>
<evidence type="ECO:0000256" key="5">
    <source>
        <dbReference type="SAM" id="SignalP"/>
    </source>
</evidence>
<sequence length="433" mass="48825">MKKQITLLIAMLLSVYAFGQQKLEPLDIGDKLPNLKFEDVLNHPDGEILISDYKGKLLILDFWATWCAPCVASFPKLDSLDKAFGDELAILPVTYQDKEDVEKLFSRMAKLKEIKKPMVYGDNTLRELFPHQTLPHYVWVGKDGEVVAITYREEISEANISAMIRGDQKALGEKKDKVVAFDRNKPLLAGNTDFGNTQILYQSALTRHVEGLPNALEIVRDENRRIVKFLFTNTSIKYLFAMGLSDGKGLFPSKMIDIDVEDPSKISSSETGSAYLQWKLGGNSYCYELIVPDVSEPEKWALLKQEITKLFPQYVVSFEERDMPVLALKTTADPAVLKSKGGTSKHEFNSHSAALNNTRIDMLVGHLNLLYLSNDPRPVVNKSGIDFPIDLHLESKLSDVEALNQALSAYGLILKEELHPMEKMIIRDNLNFE</sequence>
<keyword evidence="3" id="KW-1015">Disulfide bond</keyword>
<evidence type="ECO:0000256" key="2">
    <source>
        <dbReference type="ARBA" id="ARBA00022748"/>
    </source>
</evidence>
<dbReference type="InterPro" id="IPR036249">
    <property type="entry name" value="Thioredoxin-like_sf"/>
</dbReference>
<dbReference type="SUPFAM" id="SSF52833">
    <property type="entry name" value="Thioredoxin-like"/>
    <property type="match status" value="1"/>
</dbReference>
<dbReference type="CDD" id="cd02966">
    <property type="entry name" value="TlpA_like_family"/>
    <property type="match status" value="1"/>
</dbReference>
<feature type="chain" id="PRO_5047331962" evidence="5">
    <location>
        <begin position="20"/>
        <end position="433"/>
    </location>
</feature>
<reference evidence="7" key="1">
    <citation type="submission" date="2022-03" db="EMBL/GenBank/DDBJ databases">
        <title>De novo assembled genomes of Belliella spp. (Cyclobacteriaceae) strains.</title>
        <authorList>
            <person name="Szabo A."/>
            <person name="Korponai K."/>
            <person name="Felfoldi T."/>
        </authorList>
    </citation>
    <scope>NUCLEOTIDE SEQUENCE</scope>
    <source>
        <strain evidence="7">DSM 111903</strain>
    </source>
</reference>
<evidence type="ECO:0000259" key="6">
    <source>
        <dbReference type="PROSITE" id="PS51352"/>
    </source>
</evidence>
<accession>A0ABS9VD04</accession>
<dbReference type="PROSITE" id="PS00194">
    <property type="entry name" value="THIOREDOXIN_1"/>
    <property type="match status" value="1"/>
</dbReference>
<evidence type="ECO:0000313" key="7">
    <source>
        <dbReference type="EMBL" id="MCH7414322.1"/>
    </source>
</evidence>
<dbReference type="Gene3D" id="3.40.30.10">
    <property type="entry name" value="Glutaredoxin"/>
    <property type="match status" value="1"/>
</dbReference>
<comment type="caution">
    <text evidence="7">The sequence shown here is derived from an EMBL/GenBank/DDBJ whole genome shotgun (WGS) entry which is preliminary data.</text>
</comment>
<dbReference type="Pfam" id="PF00578">
    <property type="entry name" value="AhpC-TSA"/>
    <property type="match status" value="1"/>
</dbReference>
<comment type="subcellular location">
    <subcellularLocation>
        <location evidence="1">Cell envelope</location>
    </subcellularLocation>
</comment>
<proteinExistence type="predicted"/>
<organism evidence="7 8">
    <name type="scientific">Belliella alkalica</name>
    <dbReference type="NCBI Taxonomy" id="1730871"/>
    <lineage>
        <taxon>Bacteria</taxon>
        <taxon>Pseudomonadati</taxon>
        <taxon>Bacteroidota</taxon>
        <taxon>Cytophagia</taxon>
        <taxon>Cytophagales</taxon>
        <taxon>Cyclobacteriaceae</taxon>
        <taxon>Belliella</taxon>
    </lineage>
</organism>
<protein>
    <submittedName>
        <fullName evidence="7">TlpA family protein disulfide reductase</fullName>
    </submittedName>
</protein>
<dbReference type="PROSITE" id="PS51352">
    <property type="entry name" value="THIOREDOXIN_2"/>
    <property type="match status" value="1"/>
</dbReference>
<evidence type="ECO:0000313" key="8">
    <source>
        <dbReference type="Proteomes" id="UP001165430"/>
    </source>
</evidence>
<evidence type="ECO:0000256" key="1">
    <source>
        <dbReference type="ARBA" id="ARBA00004196"/>
    </source>
</evidence>
<name>A0ABS9VD04_9BACT</name>
<dbReference type="InterPro" id="IPR013766">
    <property type="entry name" value="Thioredoxin_domain"/>
</dbReference>
<dbReference type="PANTHER" id="PTHR42852">
    <property type="entry name" value="THIOL:DISULFIDE INTERCHANGE PROTEIN DSBE"/>
    <property type="match status" value="1"/>
</dbReference>
<gene>
    <name evidence="7" type="ORF">MM213_12560</name>
</gene>
<dbReference type="PANTHER" id="PTHR42852:SF6">
    <property type="entry name" value="THIOL:DISULFIDE INTERCHANGE PROTEIN DSBE"/>
    <property type="match status" value="1"/>
</dbReference>
<dbReference type="InterPro" id="IPR050553">
    <property type="entry name" value="Thioredoxin_ResA/DsbE_sf"/>
</dbReference>
<evidence type="ECO:0000256" key="4">
    <source>
        <dbReference type="ARBA" id="ARBA00023284"/>
    </source>
</evidence>
<feature type="signal peptide" evidence="5">
    <location>
        <begin position="1"/>
        <end position="19"/>
    </location>
</feature>
<feature type="domain" description="Thioredoxin" evidence="6">
    <location>
        <begin position="26"/>
        <end position="169"/>
    </location>
</feature>
<dbReference type="InterPro" id="IPR000866">
    <property type="entry name" value="AhpC/TSA"/>
</dbReference>
<keyword evidence="2" id="KW-0201">Cytochrome c-type biogenesis</keyword>
<dbReference type="InterPro" id="IPR017937">
    <property type="entry name" value="Thioredoxin_CS"/>
</dbReference>